<name>A0A520XCB0_9DELT</name>
<proteinExistence type="predicted"/>
<sequence>MVNKFMSVIFFLTVLCISFLIFSADVFGMSVKVKTYVVIPKSEAASGHSADLQQTAIKRAIMLSVKTAVKRFIGKKIFLKKQTGIILKKNIYPNGQKYIYSFKVLKSGEYLNLYYISIKTHIRAGSLTNALKTLGFRILKTEHPGEKAVYGVYYVKFTGRFNNGDSNLFQKLMIKYSRHLKNLYISSFSEDYDEIKVLYYGSIVRLLKRVNFIINSYLNAKITTADDNTVTINVIAHKAEKKTH</sequence>
<organism evidence="1 2">
    <name type="scientific">Candidatus Acidulodesulfobacterium acidiphilum</name>
    <dbReference type="NCBI Taxonomy" id="2597224"/>
    <lineage>
        <taxon>Bacteria</taxon>
        <taxon>Deltaproteobacteria</taxon>
        <taxon>Candidatus Acidulodesulfobacterales</taxon>
        <taxon>Candidatus Acidulodesulfobacterium</taxon>
    </lineage>
</organism>
<accession>A0A520XCB0</accession>
<protein>
    <recommendedName>
        <fullName evidence="3">Flagellar assembly protein T N-terminal domain-containing protein</fullName>
    </recommendedName>
</protein>
<dbReference type="Proteomes" id="UP000322454">
    <property type="component" value="Unassembled WGS sequence"/>
</dbReference>
<gene>
    <name evidence="1" type="ORF">EVJ48_06135</name>
</gene>
<evidence type="ECO:0000313" key="1">
    <source>
        <dbReference type="EMBL" id="RZV38847.1"/>
    </source>
</evidence>
<dbReference type="EMBL" id="SHMQ01000014">
    <property type="protein sequence ID" value="RZV38847.1"/>
    <property type="molecule type" value="Genomic_DNA"/>
</dbReference>
<comment type="caution">
    <text evidence="1">The sequence shown here is derived from an EMBL/GenBank/DDBJ whole genome shotgun (WGS) entry which is preliminary data.</text>
</comment>
<evidence type="ECO:0000313" key="2">
    <source>
        <dbReference type="Proteomes" id="UP000322454"/>
    </source>
</evidence>
<reference evidence="1 2" key="1">
    <citation type="submission" date="2019-01" db="EMBL/GenBank/DDBJ databases">
        <title>Insights into ecological role of a new deltaproteobacterial order Candidatus Sinidesulfobacterales (Sva0485) by metagenomics and metatranscriptomics.</title>
        <authorList>
            <person name="Tan S."/>
            <person name="Liu J."/>
            <person name="Fang Y."/>
            <person name="Hedlund B."/>
            <person name="Lian Z.-H."/>
            <person name="Huang L.-Y."/>
            <person name="Li J.-T."/>
            <person name="Huang L.-N."/>
            <person name="Li W.-J."/>
            <person name="Jiang H.-C."/>
            <person name="Dong H.-L."/>
            <person name="Shu W.-S."/>
        </authorList>
    </citation>
    <scope>NUCLEOTIDE SEQUENCE [LARGE SCALE GENOMIC DNA]</scope>
    <source>
        <strain evidence="1">AP4</strain>
    </source>
</reference>
<evidence type="ECO:0008006" key="3">
    <source>
        <dbReference type="Google" id="ProtNLM"/>
    </source>
</evidence>
<dbReference type="AlphaFoldDB" id="A0A520XCB0"/>